<feature type="domain" description="Protein kinase" evidence="7">
    <location>
        <begin position="1"/>
        <end position="122"/>
    </location>
</feature>
<dbReference type="AlphaFoldDB" id="A0ABD1DTY6"/>
<dbReference type="InterPro" id="IPR050205">
    <property type="entry name" value="CDPK_Ser/Thr_kinases"/>
</dbReference>
<dbReference type="GO" id="GO:0005524">
    <property type="term" value="F:ATP binding"/>
    <property type="evidence" value="ECO:0007669"/>
    <property type="project" value="UniProtKB-KW"/>
</dbReference>
<sequence>MGAGLTGEQIVMSLTGVYETLGRVGCPHYISPEVVSRRIYGKACDVWGAGVMLHVLLSGRLPFQGSGKRLQEAIARGRVMESFLQERCVVLARMRTDYKLEDEVSDGFVRGLEAPVEPITFS</sequence>
<protein>
    <recommendedName>
        <fullName evidence="7">Protein kinase domain-containing protein</fullName>
    </recommendedName>
</protein>
<dbReference type="Gene3D" id="1.10.510.10">
    <property type="entry name" value="Transferase(Phosphotransferase) domain 1"/>
    <property type="match status" value="1"/>
</dbReference>
<evidence type="ECO:0000256" key="3">
    <source>
        <dbReference type="ARBA" id="ARBA00022679"/>
    </source>
</evidence>
<evidence type="ECO:0000256" key="5">
    <source>
        <dbReference type="ARBA" id="ARBA00022777"/>
    </source>
</evidence>
<comment type="caution">
    <text evidence="8">The sequence shown here is derived from an EMBL/GenBank/DDBJ whole genome shotgun (WGS) entry which is preliminary data.</text>
</comment>
<keyword evidence="6" id="KW-0067">ATP-binding</keyword>
<keyword evidence="4" id="KW-0547">Nucleotide-binding</keyword>
<dbReference type="GO" id="GO:0004674">
    <property type="term" value="F:protein serine/threonine kinase activity"/>
    <property type="evidence" value="ECO:0007669"/>
    <property type="project" value="UniProtKB-KW"/>
</dbReference>
<evidence type="ECO:0000256" key="2">
    <source>
        <dbReference type="ARBA" id="ARBA00022527"/>
    </source>
</evidence>
<evidence type="ECO:0000313" key="9">
    <source>
        <dbReference type="Proteomes" id="UP001562425"/>
    </source>
</evidence>
<name>A0ABD1DTY6_CULPP</name>
<dbReference type="Proteomes" id="UP001562425">
    <property type="component" value="Unassembled WGS sequence"/>
</dbReference>
<evidence type="ECO:0000256" key="1">
    <source>
        <dbReference type="ARBA" id="ARBA00006692"/>
    </source>
</evidence>
<reference evidence="8 9" key="1">
    <citation type="submission" date="2024-05" db="EMBL/GenBank/DDBJ databases">
        <title>Culex pipiens pipiens assembly and annotation.</title>
        <authorList>
            <person name="Alout H."/>
            <person name="Durand T."/>
        </authorList>
    </citation>
    <scope>NUCLEOTIDE SEQUENCE [LARGE SCALE GENOMIC DNA]</scope>
    <source>
        <strain evidence="8">HA-2024</strain>
        <tissue evidence="8">Whole body</tissue>
    </source>
</reference>
<keyword evidence="5" id="KW-0418">Kinase</keyword>
<dbReference type="PROSITE" id="PS50011">
    <property type="entry name" value="PROTEIN_KINASE_DOM"/>
    <property type="match status" value="1"/>
</dbReference>
<evidence type="ECO:0000256" key="4">
    <source>
        <dbReference type="ARBA" id="ARBA00022741"/>
    </source>
</evidence>
<evidence type="ECO:0000259" key="7">
    <source>
        <dbReference type="PROSITE" id="PS50011"/>
    </source>
</evidence>
<dbReference type="EMBL" id="JBEHCU010001898">
    <property type="protein sequence ID" value="KAL1403212.1"/>
    <property type="molecule type" value="Genomic_DNA"/>
</dbReference>
<dbReference type="InterPro" id="IPR011009">
    <property type="entry name" value="Kinase-like_dom_sf"/>
</dbReference>
<dbReference type="Pfam" id="PF00069">
    <property type="entry name" value="Pkinase"/>
    <property type="match status" value="1"/>
</dbReference>
<proteinExistence type="inferred from homology"/>
<organism evidence="8 9">
    <name type="scientific">Culex pipiens pipiens</name>
    <name type="common">Northern house mosquito</name>
    <dbReference type="NCBI Taxonomy" id="38569"/>
    <lineage>
        <taxon>Eukaryota</taxon>
        <taxon>Metazoa</taxon>
        <taxon>Ecdysozoa</taxon>
        <taxon>Arthropoda</taxon>
        <taxon>Hexapoda</taxon>
        <taxon>Insecta</taxon>
        <taxon>Pterygota</taxon>
        <taxon>Neoptera</taxon>
        <taxon>Endopterygota</taxon>
        <taxon>Diptera</taxon>
        <taxon>Nematocera</taxon>
        <taxon>Culicoidea</taxon>
        <taxon>Culicidae</taxon>
        <taxon>Culicinae</taxon>
        <taxon>Culicini</taxon>
        <taxon>Culex</taxon>
        <taxon>Culex</taxon>
    </lineage>
</organism>
<evidence type="ECO:0000313" key="8">
    <source>
        <dbReference type="EMBL" id="KAL1403212.1"/>
    </source>
</evidence>
<accession>A0ABD1DTY6</accession>
<dbReference type="PANTHER" id="PTHR24349">
    <property type="entry name" value="SERINE/THREONINE-PROTEIN KINASE"/>
    <property type="match status" value="1"/>
</dbReference>
<comment type="similarity">
    <text evidence="1">Belongs to the protein kinase superfamily. CAMK Ser/Thr protein kinase family.</text>
</comment>
<dbReference type="SUPFAM" id="SSF56112">
    <property type="entry name" value="Protein kinase-like (PK-like)"/>
    <property type="match status" value="1"/>
</dbReference>
<keyword evidence="9" id="KW-1185">Reference proteome</keyword>
<gene>
    <name evidence="8" type="ORF">pipiens_019464</name>
</gene>
<keyword evidence="3" id="KW-0808">Transferase</keyword>
<dbReference type="InterPro" id="IPR000719">
    <property type="entry name" value="Prot_kinase_dom"/>
</dbReference>
<evidence type="ECO:0000256" key="6">
    <source>
        <dbReference type="ARBA" id="ARBA00022840"/>
    </source>
</evidence>
<keyword evidence="2" id="KW-0723">Serine/threonine-protein kinase</keyword>